<feature type="compositionally biased region" description="Low complexity" evidence="2">
    <location>
        <begin position="83"/>
        <end position="158"/>
    </location>
</feature>
<feature type="compositionally biased region" description="Polar residues" evidence="2">
    <location>
        <begin position="1"/>
        <end position="28"/>
    </location>
</feature>
<dbReference type="Proteomes" id="UP001056455">
    <property type="component" value="Chromosome"/>
</dbReference>
<feature type="compositionally biased region" description="Pro residues" evidence="2">
    <location>
        <begin position="218"/>
        <end position="234"/>
    </location>
</feature>
<sequence>MSEQPQGTNNTPDDTSAVTEQSPATVSEQPPPQGTTPEREVTEPEVTAPAPEAPAEQAAPTSEAPAETPAATETDDAADDVTDTPAEPTAPSAETETPAPDTAPTTDAPSEASEAPVEQATPTSEAPAETPEAPVEQSTPAVETPAVAAPEAPVQEAASTMEAPVEQAATTVEAPEAPAEATAEAEEPSAPSDAPKESTEAAPASATPAPAAAAPDATPAPTPAPKPKPGPVPSPAALAGRKPAVTPAVPAAPAVPATTDSITFGRVAEDGTVFVKDGEEERAVGSYPEASHDEALAYFARKYDELAAGAQLLEQRLGQTEISAHEARESLKTLRDQIGEANVVGNLAALRERVTAIEAAVKERQRNETEARATAKAEATTVREALVVEAETLAAADVHQIQWKSASGKMRGMLDQWRGLQKKGPKLDKDVENALWQRLSAARSTFDKNRKAFFSELDTQHSEAKRVKEKLVVEAEALSSSKEWGPTAGAFKRLMQDWRRAGRAQRSDDDALWERFRTAQDAFFNAKDEVVAAENEEFSANLVVKEELLTEAEALLPVTDLEAAKSALRGIQDRWEEAGKVPRSDMSRVEGRLRKVEQAVRDQEDAKWKKTNPELNARAQSMVEQLERAVQGLEQDLEAARATGNDKKIAEAQAALEARQGWLDSARGGLSEFGG</sequence>
<evidence type="ECO:0000256" key="1">
    <source>
        <dbReference type="SAM" id="Coils"/>
    </source>
</evidence>
<keyword evidence="1" id="KW-0175">Coiled coil</keyword>
<dbReference type="Pfam" id="PF03993">
    <property type="entry name" value="DUF349"/>
    <property type="match status" value="3"/>
</dbReference>
<feature type="compositionally biased region" description="Low complexity" evidence="2">
    <location>
        <begin position="200"/>
        <end position="217"/>
    </location>
</feature>
<proteinExistence type="predicted"/>
<keyword evidence="4" id="KW-1185">Reference proteome</keyword>
<organism evidence="3 4">
    <name type="scientific">Ornithinimicrobium faecis</name>
    <dbReference type="NCBI Taxonomy" id="2934158"/>
    <lineage>
        <taxon>Bacteria</taxon>
        <taxon>Bacillati</taxon>
        <taxon>Actinomycetota</taxon>
        <taxon>Actinomycetes</taxon>
        <taxon>Micrococcales</taxon>
        <taxon>Ornithinimicrobiaceae</taxon>
        <taxon>Ornithinimicrobium</taxon>
    </lineage>
</organism>
<evidence type="ECO:0000313" key="4">
    <source>
        <dbReference type="Proteomes" id="UP001056455"/>
    </source>
</evidence>
<evidence type="ECO:0000313" key="3">
    <source>
        <dbReference type="EMBL" id="USQ82021.1"/>
    </source>
</evidence>
<feature type="coiled-coil region" evidence="1">
    <location>
        <begin position="586"/>
        <end position="643"/>
    </location>
</feature>
<protein>
    <submittedName>
        <fullName evidence="3">DUF349 domain-containing protein</fullName>
    </submittedName>
</protein>
<reference evidence="3" key="1">
    <citation type="submission" date="2022-06" db="EMBL/GenBank/DDBJ databases">
        <title>Ornithinimicrobium HY1793.</title>
        <authorList>
            <person name="Huang Y."/>
        </authorList>
    </citation>
    <scope>NUCLEOTIDE SEQUENCE</scope>
    <source>
        <strain evidence="3">HY1793</strain>
    </source>
</reference>
<dbReference type="InterPro" id="IPR007139">
    <property type="entry name" value="DUF349"/>
</dbReference>
<dbReference type="RefSeq" id="WP_252595576.1">
    <property type="nucleotide sequence ID" value="NZ_CP099489.1"/>
</dbReference>
<evidence type="ECO:0000256" key="2">
    <source>
        <dbReference type="SAM" id="MobiDB-lite"/>
    </source>
</evidence>
<feature type="compositionally biased region" description="Low complexity" evidence="2">
    <location>
        <begin position="243"/>
        <end position="259"/>
    </location>
</feature>
<dbReference type="EMBL" id="CP099489">
    <property type="protein sequence ID" value="USQ82021.1"/>
    <property type="molecule type" value="Genomic_DNA"/>
</dbReference>
<gene>
    <name evidence="3" type="ORF">NF556_10380</name>
</gene>
<feature type="compositionally biased region" description="Low complexity" evidence="2">
    <location>
        <begin position="44"/>
        <end position="72"/>
    </location>
</feature>
<feature type="compositionally biased region" description="Acidic residues" evidence="2">
    <location>
        <begin position="73"/>
        <end position="82"/>
    </location>
</feature>
<name>A0ABY4YZ48_9MICO</name>
<feature type="region of interest" description="Disordered" evidence="2">
    <location>
        <begin position="1"/>
        <end position="267"/>
    </location>
</feature>
<accession>A0ABY4YZ48</accession>
<feature type="compositionally biased region" description="Low complexity" evidence="2">
    <location>
        <begin position="166"/>
        <end position="193"/>
    </location>
</feature>